<sequence>MRQIILPLLLSVPLAGAAFADVPGAKNAKITLVYEHPLPEVPGKSIRGVLVEYGPGGHSPSHTHAKSAIIYATVLEGAVRSQINGGPVRTFEAGENFTELPGDHHGVSANASETRPSKLLAVFVVDTDETELTIPDPK</sequence>
<dbReference type="Proteomes" id="UP000019486">
    <property type="component" value="Unassembled WGS sequence"/>
</dbReference>
<reference evidence="3 4" key="1">
    <citation type="submission" date="2013-08" db="EMBL/GenBank/DDBJ databases">
        <title>The genome sequence of Skermanella stibiiresistens.</title>
        <authorList>
            <person name="Zhu W."/>
            <person name="Wang G."/>
        </authorList>
    </citation>
    <scope>NUCLEOTIDE SEQUENCE [LARGE SCALE GENOMIC DNA]</scope>
    <source>
        <strain evidence="3 4">SB22</strain>
    </source>
</reference>
<dbReference type="RefSeq" id="WP_037448254.1">
    <property type="nucleotide sequence ID" value="NZ_AVFL01000003.1"/>
</dbReference>
<dbReference type="InterPro" id="IPR014710">
    <property type="entry name" value="RmlC-like_jellyroll"/>
</dbReference>
<keyword evidence="4" id="KW-1185">Reference proteome</keyword>
<dbReference type="InterPro" id="IPR013096">
    <property type="entry name" value="Cupin_2"/>
</dbReference>
<accession>W9HCT8</accession>
<name>W9HCT8_9PROT</name>
<dbReference type="STRING" id="1385369.N825_24395"/>
<organism evidence="3 4">
    <name type="scientific">Skermanella stibiiresistens SB22</name>
    <dbReference type="NCBI Taxonomy" id="1385369"/>
    <lineage>
        <taxon>Bacteria</taxon>
        <taxon>Pseudomonadati</taxon>
        <taxon>Pseudomonadota</taxon>
        <taxon>Alphaproteobacteria</taxon>
        <taxon>Rhodospirillales</taxon>
        <taxon>Azospirillaceae</taxon>
        <taxon>Skermanella</taxon>
    </lineage>
</organism>
<dbReference type="PANTHER" id="PTHR38599:SF1">
    <property type="entry name" value="CUPIN DOMAIN PROTEIN (AFU_ORTHOLOGUE AFUA_3G13620)"/>
    <property type="match status" value="1"/>
</dbReference>
<dbReference type="EMBL" id="AVFL01000003">
    <property type="protein sequence ID" value="EWY41683.1"/>
    <property type="molecule type" value="Genomic_DNA"/>
</dbReference>
<proteinExistence type="predicted"/>
<dbReference type="InterPro" id="IPR011051">
    <property type="entry name" value="RmlC_Cupin_sf"/>
</dbReference>
<evidence type="ECO:0000256" key="1">
    <source>
        <dbReference type="SAM" id="SignalP"/>
    </source>
</evidence>
<evidence type="ECO:0000259" key="2">
    <source>
        <dbReference type="Pfam" id="PF07883"/>
    </source>
</evidence>
<feature type="domain" description="Cupin type-2" evidence="2">
    <location>
        <begin position="50"/>
        <end position="123"/>
    </location>
</feature>
<feature type="signal peptide" evidence="1">
    <location>
        <begin position="1"/>
        <end position="20"/>
    </location>
</feature>
<dbReference type="SUPFAM" id="SSF51182">
    <property type="entry name" value="RmlC-like cupins"/>
    <property type="match status" value="1"/>
</dbReference>
<evidence type="ECO:0000313" key="3">
    <source>
        <dbReference type="EMBL" id="EWY41683.1"/>
    </source>
</evidence>
<dbReference type="CDD" id="cd02234">
    <property type="entry name" value="cupin_BLR7677-like"/>
    <property type="match status" value="1"/>
</dbReference>
<keyword evidence="1" id="KW-0732">Signal</keyword>
<feature type="chain" id="PRO_5004921048" evidence="1">
    <location>
        <begin position="21"/>
        <end position="138"/>
    </location>
</feature>
<protein>
    <submittedName>
        <fullName evidence="3">Cupin</fullName>
    </submittedName>
</protein>
<dbReference type="Pfam" id="PF07883">
    <property type="entry name" value="Cupin_2"/>
    <property type="match status" value="1"/>
</dbReference>
<dbReference type="Gene3D" id="2.60.120.10">
    <property type="entry name" value="Jelly Rolls"/>
    <property type="match status" value="1"/>
</dbReference>
<evidence type="ECO:0000313" key="4">
    <source>
        <dbReference type="Proteomes" id="UP000019486"/>
    </source>
</evidence>
<gene>
    <name evidence="3" type="ORF">N825_24395</name>
</gene>
<dbReference type="OrthoDB" id="9813436at2"/>
<comment type="caution">
    <text evidence="3">The sequence shown here is derived from an EMBL/GenBank/DDBJ whole genome shotgun (WGS) entry which is preliminary data.</text>
</comment>
<dbReference type="AlphaFoldDB" id="W9HCT8"/>
<dbReference type="PANTHER" id="PTHR38599">
    <property type="entry name" value="CUPIN DOMAIN PROTEIN (AFU_ORTHOLOGUE AFUA_3G13620)"/>
    <property type="match status" value="1"/>
</dbReference>
<dbReference type="PATRIC" id="fig|1385369.3.peg.1212"/>